<organism evidence="2 3">
    <name type="scientific">Panagrellus redivivus</name>
    <name type="common">Microworm</name>
    <dbReference type="NCBI Taxonomy" id="6233"/>
    <lineage>
        <taxon>Eukaryota</taxon>
        <taxon>Metazoa</taxon>
        <taxon>Ecdysozoa</taxon>
        <taxon>Nematoda</taxon>
        <taxon>Chromadorea</taxon>
        <taxon>Rhabditida</taxon>
        <taxon>Tylenchina</taxon>
        <taxon>Panagrolaimomorpha</taxon>
        <taxon>Panagrolaimoidea</taxon>
        <taxon>Panagrolaimidae</taxon>
        <taxon>Panagrellus</taxon>
    </lineage>
</organism>
<protein>
    <submittedName>
        <fullName evidence="3">DUF3794 domain-containing protein</fullName>
    </submittedName>
</protein>
<keyword evidence="2" id="KW-1185">Reference proteome</keyword>
<proteinExistence type="predicted"/>
<dbReference type="Proteomes" id="UP000492821">
    <property type="component" value="Unassembled WGS sequence"/>
</dbReference>
<evidence type="ECO:0000256" key="1">
    <source>
        <dbReference type="SAM" id="SignalP"/>
    </source>
</evidence>
<dbReference type="AlphaFoldDB" id="A0A7E4UNL5"/>
<reference evidence="2" key="1">
    <citation type="journal article" date="2013" name="Genetics">
        <title>The draft genome and transcriptome of Panagrellus redivivus are shaped by the harsh demands of a free-living lifestyle.</title>
        <authorList>
            <person name="Srinivasan J."/>
            <person name="Dillman A.R."/>
            <person name="Macchietto M.G."/>
            <person name="Heikkinen L."/>
            <person name="Lakso M."/>
            <person name="Fracchia K.M."/>
            <person name="Antoshechkin I."/>
            <person name="Mortazavi A."/>
            <person name="Wong G."/>
            <person name="Sternberg P.W."/>
        </authorList>
    </citation>
    <scope>NUCLEOTIDE SEQUENCE [LARGE SCALE GENOMIC DNA]</scope>
    <source>
        <strain evidence="2">MT8872</strain>
    </source>
</reference>
<feature type="chain" id="PRO_5028989556" evidence="1">
    <location>
        <begin position="21"/>
        <end position="245"/>
    </location>
</feature>
<feature type="signal peptide" evidence="1">
    <location>
        <begin position="1"/>
        <end position="20"/>
    </location>
</feature>
<name>A0A7E4UNL5_PANRE</name>
<keyword evidence="1" id="KW-0732">Signal</keyword>
<sequence>MRSLILVFLGLCYIQQCVLSDDIEVVKIEGTELDTNSPIVKKILVEAEPRFQKLYVRSNLTKSDRFVRFTGEVKNAYFLTPVYKIDAVFAETVCLGLPEKNQTCEIDNSRPNQVVSIETVLKRNRISNTHFAIKKTECFIPGLEECDFTQEEIYDVLDWSQREFNKRLDFEYMTLLTYEDISNVKKTKLGNEEIKYVINTKFVETTCRNPVPADKPCHFKGKRMDVVVEAIVKAGDVKKLEFEIQ</sequence>
<dbReference type="WBParaSite" id="Pan_g10917.t1">
    <property type="protein sequence ID" value="Pan_g10917.t1"/>
    <property type="gene ID" value="Pan_g10917"/>
</dbReference>
<evidence type="ECO:0000313" key="2">
    <source>
        <dbReference type="Proteomes" id="UP000492821"/>
    </source>
</evidence>
<accession>A0A7E4UNL5</accession>
<reference evidence="3" key="2">
    <citation type="submission" date="2020-10" db="UniProtKB">
        <authorList>
            <consortium name="WormBaseParasite"/>
        </authorList>
    </citation>
    <scope>IDENTIFICATION</scope>
</reference>
<evidence type="ECO:0000313" key="3">
    <source>
        <dbReference type="WBParaSite" id="Pan_g10917.t1"/>
    </source>
</evidence>